<dbReference type="OrthoDB" id="10064107at2759"/>
<dbReference type="EMBL" id="UYRU01049217">
    <property type="protein sequence ID" value="VDN10470.1"/>
    <property type="molecule type" value="Genomic_DNA"/>
</dbReference>
<evidence type="ECO:0008006" key="3">
    <source>
        <dbReference type="Google" id="ProtNLM"/>
    </source>
</evidence>
<name>A0A3P7LAI3_DIBLA</name>
<reference evidence="1 2" key="1">
    <citation type="submission" date="2018-11" db="EMBL/GenBank/DDBJ databases">
        <authorList>
            <consortium name="Pathogen Informatics"/>
        </authorList>
    </citation>
    <scope>NUCLEOTIDE SEQUENCE [LARGE SCALE GENOMIC DNA]</scope>
</reference>
<keyword evidence="2" id="KW-1185">Reference proteome</keyword>
<dbReference type="InterPro" id="IPR053134">
    <property type="entry name" value="RNA-dir_DNA_polymerase"/>
</dbReference>
<evidence type="ECO:0000313" key="1">
    <source>
        <dbReference type="EMBL" id="VDN10470.1"/>
    </source>
</evidence>
<gene>
    <name evidence="1" type="ORF">DILT_LOCUS6301</name>
</gene>
<dbReference type="PANTHER" id="PTHR24559">
    <property type="entry name" value="TRANSPOSON TY3-I GAG-POL POLYPROTEIN"/>
    <property type="match status" value="1"/>
</dbReference>
<dbReference type="Proteomes" id="UP000281553">
    <property type="component" value="Unassembled WGS sequence"/>
</dbReference>
<evidence type="ECO:0000313" key="2">
    <source>
        <dbReference type="Proteomes" id="UP000281553"/>
    </source>
</evidence>
<dbReference type="PANTHER" id="PTHR24559:SF444">
    <property type="entry name" value="REVERSE TRANSCRIPTASE DOMAIN-CONTAINING PROTEIN"/>
    <property type="match status" value="1"/>
</dbReference>
<dbReference type="Gene3D" id="3.30.70.270">
    <property type="match status" value="1"/>
</dbReference>
<dbReference type="InterPro" id="IPR043502">
    <property type="entry name" value="DNA/RNA_pol_sf"/>
</dbReference>
<protein>
    <recommendedName>
        <fullName evidence="3">Reverse transcriptase domain-containing protein</fullName>
    </recommendedName>
</protein>
<organism evidence="1 2">
    <name type="scientific">Dibothriocephalus latus</name>
    <name type="common">Fish tapeworm</name>
    <name type="synonym">Diphyllobothrium latum</name>
    <dbReference type="NCBI Taxonomy" id="60516"/>
    <lineage>
        <taxon>Eukaryota</taxon>
        <taxon>Metazoa</taxon>
        <taxon>Spiralia</taxon>
        <taxon>Lophotrochozoa</taxon>
        <taxon>Platyhelminthes</taxon>
        <taxon>Cestoda</taxon>
        <taxon>Eucestoda</taxon>
        <taxon>Diphyllobothriidea</taxon>
        <taxon>Diphyllobothriidae</taxon>
        <taxon>Dibothriocephalus</taxon>
    </lineage>
</organism>
<sequence>MVSKTTAGDWRPCGNYRALDNVTTPLCLFEFLRMSFRLHSASKPFKASSIKVLRDLPVAFASIYDFLVASSAAEEHMEHLTMVSDHLQQIAVVLNPSKSVFGVSFLEIFGHLVDTNCI</sequence>
<dbReference type="SUPFAM" id="SSF56672">
    <property type="entry name" value="DNA/RNA polymerases"/>
    <property type="match status" value="1"/>
</dbReference>
<proteinExistence type="predicted"/>
<dbReference type="AlphaFoldDB" id="A0A3P7LAI3"/>
<accession>A0A3P7LAI3</accession>
<dbReference type="InterPro" id="IPR043128">
    <property type="entry name" value="Rev_trsase/Diguanyl_cyclase"/>
</dbReference>